<evidence type="ECO:0000313" key="3">
    <source>
        <dbReference type="EMBL" id="KAG4419330.1"/>
    </source>
</evidence>
<dbReference type="InterPro" id="IPR046341">
    <property type="entry name" value="SET_dom_sf"/>
</dbReference>
<dbReference type="Gene3D" id="2.170.270.10">
    <property type="entry name" value="SET domain"/>
    <property type="match status" value="1"/>
</dbReference>
<comment type="caution">
    <text evidence="3">The sequence shown here is derived from an EMBL/GenBank/DDBJ whole genome shotgun (WGS) entry which is preliminary data.</text>
</comment>
<feature type="compositionally biased region" description="Basic residues" evidence="1">
    <location>
        <begin position="69"/>
        <end position="85"/>
    </location>
</feature>
<dbReference type="PANTHER" id="PTHR47332">
    <property type="entry name" value="SET DOMAIN-CONTAINING PROTEIN 5"/>
    <property type="match status" value="1"/>
</dbReference>
<gene>
    <name evidence="3" type="ORF">IFR04_007564</name>
</gene>
<dbReference type="OrthoDB" id="265717at2759"/>
<proteinExistence type="predicted"/>
<keyword evidence="4" id="KW-1185">Reference proteome</keyword>
<protein>
    <recommendedName>
        <fullName evidence="2">SET domain-containing protein</fullName>
    </recommendedName>
</protein>
<dbReference type="SUPFAM" id="SSF82199">
    <property type="entry name" value="SET domain"/>
    <property type="match status" value="1"/>
</dbReference>
<organism evidence="3 4">
    <name type="scientific">Cadophora malorum</name>
    <dbReference type="NCBI Taxonomy" id="108018"/>
    <lineage>
        <taxon>Eukaryota</taxon>
        <taxon>Fungi</taxon>
        <taxon>Dikarya</taxon>
        <taxon>Ascomycota</taxon>
        <taxon>Pezizomycotina</taxon>
        <taxon>Leotiomycetes</taxon>
        <taxon>Helotiales</taxon>
        <taxon>Ploettnerulaceae</taxon>
        <taxon>Cadophora</taxon>
    </lineage>
</organism>
<evidence type="ECO:0000313" key="4">
    <source>
        <dbReference type="Proteomes" id="UP000664132"/>
    </source>
</evidence>
<dbReference type="InterPro" id="IPR001214">
    <property type="entry name" value="SET_dom"/>
</dbReference>
<dbReference type="PROSITE" id="PS50280">
    <property type="entry name" value="SET"/>
    <property type="match status" value="1"/>
</dbReference>
<dbReference type="PANTHER" id="PTHR47332:SF4">
    <property type="entry name" value="SET DOMAIN-CONTAINING PROTEIN 5"/>
    <property type="match status" value="1"/>
</dbReference>
<dbReference type="CDD" id="cd20071">
    <property type="entry name" value="SET_SMYD"/>
    <property type="match status" value="1"/>
</dbReference>
<feature type="domain" description="SET" evidence="2">
    <location>
        <begin position="177"/>
        <end position="321"/>
    </location>
</feature>
<sequence>MPPTPPGQPDLSGHDGNIDGVDQIAEEMKEVNEKMSISCDPANRHEDVADVLDHEAQTKAAAAAAKKAAMNKRKKQNNRKNKAAAKLKAAEDSTETDLSNSNPVQSCFRVVCEEDRMDDLNAALRLMSDGDQQATIFITKDQNFGEKVRTWEILGVDAWKGFEEDDVEDDPVTPGMPAFEVKTSSINGVGLFATRNIKKGTEIFREAYLLEGKTTTQSSLHLEAAVAALSDEKRVQVISMKGHCACKRVLCTDTFLIKAWATNGFKKVTGEDAGEYLYNIASRINHDCRPNTHRAFTKEVDIVFYVTRGIRKGEEITHDYLGNCTACVGGVVLPTSYFIGTSEQDETAKVDTEGTEVIGSRSAAEKLRIDAAHAWAEQIHKKLEEVVVVSRQMIFLHAIASKSVPGDHPELAYMLSVRMKETLRRDNPMGLGDNGLNRYVNVLLPGVLAKLTEDYEYFRSL</sequence>
<dbReference type="EMBL" id="JAFJYH010000108">
    <property type="protein sequence ID" value="KAG4419330.1"/>
    <property type="molecule type" value="Genomic_DNA"/>
</dbReference>
<accession>A0A8H7THM6</accession>
<feature type="region of interest" description="Disordered" evidence="1">
    <location>
        <begin position="68"/>
        <end position="101"/>
    </location>
</feature>
<dbReference type="Pfam" id="PF00856">
    <property type="entry name" value="SET"/>
    <property type="match status" value="1"/>
</dbReference>
<evidence type="ECO:0000256" key="1">
    <source>
        <dbReference type="SAM" id="MobiDB-lite"/>
    </source>
</evidence>
<dbReference type="AlphaFoldDB" id="A0A8H7THM6"/>
<evidence type="ECO:0000259" key="2">
    <source>
        <dbReference type="PROSITE" id="PS50280"/>
    </source>
</evidence>
<reference evidence="3" key="1">
    <citation type="submission" date="2021-02" db="EMBL/GenBank/DDBJ databases">
        <title>Genome sequence Cadophora malorum strain M34.</title>
        <authorList>
            <person name="Stefanovic E."/>
            <person name="Vu D."/>
            <person name="Scully C."/>
            <person name="Dijksterhuis J."/>
            <person name="Roader J."/>
            <person name="Houbraken J."/>
        </authorList>
    </citation>
    <scope>NUCLEOTIDE SEQUENCE</scope>
    <source>
        <strain evidence="3">M34</strain>
    </source>
</reference>
<name>A0A8H7THM6_9HELO</name>
<dbReference type="InterPro" id="IPR053185">
    <property type="entry name" value="SET_domain_protein"/>
</dbReference>
<dbReference type="SMART" id="SM00317">
    <property type="entry name" value="SET"/>
    <property type="match status" value="1"/>
</dbReference>
<dbReference type="Proteomes" id="UP000664132">
    <property type="component" value="Unassembled WGS sequence"/>
</dbReference>